<proteinExistence type="predicted"/>
<dbReference type="AlphaFoldDB" id="A0A561DSU3"/>
<gene>
    <name evidence="1" type="ORF">FB550_102402</name>
</gene>
<reference evidence="1 2" key="1">
    <citation type="submission" date="2019-06" db="EMBL/GenBank/DDBJ databases">
        <title>Sorghum-associated microbial communities from plants grown in Nebraska, USA.</title>
        <authorList>
            <person name="Schachtman D."/>
        </authorList>
    </citation>
    <scope>NUCLEOTIDE SEQUENCE [LARGE SCALE GENOMIC DNA]</scope>
    <source>
        <strain evidence="1 2">2482</strain>
    </source>
</reference>
<comment type="caution">
    <text evidence="1">The sequence shown here is derived from an EMBL/GenBank/DDBJ whole genome shotgun (WGS) entry which is preliminary data.</text>
</comment>
<accession>A0A561DSU3</accession>
<keyword evidence="2" id="KW-1185">Reference proteome</keyword>
<sequence length="102" mass="11768">MEKLFYDFWYYKTEELDLQGNGLNHVAYEISIEVFANKDHFKQLDDIRISGLDKEEMLSFAIHNPEVLFNKLDEEGLGSIVEDIKETGSYTVMGDTVIEING</sequence>
<protein>
    <submittedName>
        <fullName evidence="1">Uncharacterized protein</fullName>
    </submittedName>
</protein>
<organism evidence="1 2">
    <name type="scientific">Neobacillus bataviensis</name>
    <dbReference type="NCBI Taxonomy" id="220685"/>
    <lineage>
        <taxon>Bacteria</taxon>
        <taxon>Bacillati</taxon>
        <taxon>Bacillota</taxon>
        <taxon>Bacilli</taxon>
        <taxon>Bacillales</taxon>
        <taxon>Bacillaceae</taxon>
        <taxon>Neobacillus</taxon>
    </lineage>
</organism>
<evidence type="ECO:0000313" key="2">
    <source>
        <dbReference type="Proteomes" id="UP000319671"/>
    </source>
</evidence>
<dbReference type="EMBL" id="VIVN01000002">
    <property type="protein sequence ID" value="TWE06380.1"/>
    <property type="molecule type" value="Genomic_DNA"/>
</dbReference>
<dbReference type="Proteomes" id="UP000319671">
    <property type="component" value="Unassembled WGS sequence"/>
</dbReference>
<name>A0A561DSU3_9BACI</name>
<evidence type="ECO:0000313" key="1">
    <source>
        <dbReference type="EMBL" id="TWE06380.1"/>
    </source>
</evidence>
<dbReference type="RefSeq" id="WP_144563140.1">
    <property type="nucleotide sequence ID" value="NZ_VIVN01000002.1"/>
</dbReference>